<dbReference type="STRING" id="67767.A0A0J7KQ78"/>
<organism evidence="1 2">
    <name type="scientific">Lasius niger</name>
    <name type="common">Black garden ant</name>
    <dbReference type="NCBI Taxonomy" id="67767"/>
    <lineage>
        <taxon>Eukaryota</taxon>
        <taxon>Metazoa</taxon>
        <taxon>Ecdysozoa</taxon>
        <taxon>Arthropoda</taxon>
        <taxon>Hexapoda</taxon>
        <taxon>Insecta</taxon>
        <taxon>Pterygota</taxon>
        <taxon>Neoptera</taxon>
        <taxon>Endopterygota</taxon>
        <taxon>Hymenoptera</taxon>
        <taxon>Apocrita</taxon>
        <taxon>Aculeata</taxon>
        <taxon>Formicoidea</taxon>
        <taxon>Formicidae</taxon>
        <taxon>Formicinae</taxon>
        <taxon>Lasius</taxon>
        <taxon>Lasius</taxon>
    </lineage>
</organism>
<dbReference type="AlphaFoldDB" id="A0A0J7KQ78"/>
<dbReference type="EMBL" id="LBMM01004413">
    <property type="protein sequence ID" value="KMQ92436.1"/>
    <property type="molecule type" value="Genomic_DNA"/>
</dbReference>
<accession>A0A0J7KQ78</accession>
<reference evidence="1 2" key="1">
    <citation type="submission" date="2015-04" db="EMBL/GenBank/DDBJ databases">
        <title>Lasius niger genome sequencing.</title>
        <authorList>
            <person name="Konorov E.A."/>
            <person name="Nikitin M.A."/>
            <person name="Kirill M.V."/>
            <person name="Chang P."/>
        </authorList>
    </citation>
    <scope>NUCLEOTIDE SEQUENCE [LARGE SCALE GENOMIC DNA]</scope>
    <source>
        <tissue evidence="1">Whole</tissue>
    </source>
</reference>
<sequence length="110" mass="13252">MGWNIRIEGKRELERLQERYLRWVLGVEWGTPGYMIKKKLQRDKLRGKAGKRAWAWGFEKRLKEGRGSEIARCWEEMKGRCKRKKGISKWEEERCGFFENRGADMKEVET</sequence>
<proteinExistence type="predicted"/>
<dbReference type="Proteomes" id="UP000036403">
    <property type="component" value="Unassembled WGS sequence"/>
</dbReference>
<protein>
    <submittedName>
        <fullName evidence="1">Uncharacterized protein</fullName>
    </submittedName>
</protein>
<gene>
    <name evidence="1" type="ORF">RF55_7565</name>
</gene>
<evidence type="ECO:0000313" key="2">
    <source>
        <dbReference type="Proteomes" id="UP000036403"/>
    </source>
</evidence>
<keyword evidence="2" id="KW-1185">Reference proteome</keyword>
<name>A0A0J7KQ78_LASNI</name>
<dbReference type="PaxDb" id="67767-A0A0J7KQ78"/>
<comment type="caution">
    <text evidence="1">The sequence shown here is derived from an EMBL/GenBank/DDBJ whole genome shotgun (WGS) entry which is preliminary data.</text>
</comment>
<evidence type="ECO:0000313" key="1">
    <source>
        <dbReference type="EMBL" id="KMQ92436.1"/>
    </source>
</evidence>